<organism evidence="2 3">
    <name type="scientific">Polycladomyces abyssicola</name>
    <dbReference type="NCBI Taxonomy" id="1125966"/>
    <lineage>
        <taxon>Bacteria</taxon>
        <taxon>Bacillati</taxon>
        <taxon>Bacillota</taxon>
        <taxon>Bacilli</taxon>
        <taxon>Bacillales</taxon>
        <taxon>Thermoactinomycetaceae</taxon>
        <taxon>Polycladomyces</taxon>
    </lineage>
</organism>
<proteinExistence type="predicted"/>
<protein>
    <submittedName>
        <fullName evidence="2">2-pyrone-4,6-dicarboxylate hydrolase</fullName>
    </submittedName>
</protein>
<reference evidence="2" key="1">
    <citation type="journal article" date="2013" name="Int. J. Syst. Evol. Microbiol.">
        <title>Polycladomyces abyssicola gen. nov., sp. nov., a thermophilic filamentous bacterium isolated from hemipelagic sediment.</title>
        <authorList>
            <person name="Tsubouchi T."/>
            <person name="Shimane Y."/>
            <person name="Mori K."/>
            <person name="Usui K."/>
            <person name="Hiraki T."/>
            <person name="Tame A."/>
            <person name="Uematsu K."/>
            <person name="Maruyama T."/>
            <person name="Hatada Y."/>
        </authorList>
    </citation>
    <scope>NUCLEOTIDE SEQUENCE</scope>
    <source>
        <strain evidence="2">JIR-001</strain>
    </source>
</reference>
<dbReference type="InterPro" id="IPR032466">
    <property type="entry name" value="Metal_Hydrolase"/>
</dbReference>
<dbReference type="Pfam" id="PF04909">
    <property type="entry name" value="Amidohydro_2"/>
    <property type="match status" value="1"/>
</dbReference>
<dbReference type="GO" id="GO:0016787">
    <property type="term" value="F:hydrolase activity"/>
    <property type="evidence" value="ECO:0007669"/>
    <property type="project" value="UniProtKB-KW"/>
</dbReference>
<dbReference type="SUPFAM" id="SSF51556">
    <property type="entry name" value="Metallo-dependent hydrolases"/>
    <property type="match status" value="1"/>
</dbReference>
<accession>A0A8D5UGI6</accession>
<evidence type="ECO:0000313" key="2">
    <source>
        <dbReference type="EMBL" id="BCU82835.1"/>
    </source>
</evidence>
<reference evidence="2" key="2">
    <citation type="journal article" date="2021" name="Microbiol. Resour. Announc.">
        <title>Complete Genome Sequence of Polycladomyces abyssicola JIR-001T, Isolated from Hemipelagic Sediment in Deep Seawater.</title>
        <authorList>
            <person name="Tsubouchi T."/>
            <person name="Kaneko Y."/>
        </authorList>
    </citation>
    <scope>NUCLEOTIDE SEQUENCE</scope>
    <source>
        <strain evidence="2">JIR-001</strain>
    </source>
</reference>
<gene>
    <name evidence="2" type="ORF">JIR001_26180</name>
</gene>
<dbReference type="InterPro" id="IPR052358">
    <property type="entry name" value="Aro_Compnd_Degr_Hydrolases"/>
</dbReference>
<dbReference type="AlphaFoldDB" id="A0A8D5UGI6"/>
<keyword evidence="2" id="KW-0378">Hydrolase</keyword>
<sequence>MTIFDAHFHIIDPRFPLTKNQGFLPDPFTCEDYIQRTRHLGVIGGAVVSGSFQSFDQSYLAEALKTLGPNFVGVTQLPVDYPDEEILHLHQIGVRGVRFNIHRGRSVPLSRLEPFARRVYELAGWHVELYINSQMLTDLAPLLTQLPAVSIDHLGLTRDSFPTLLSLVEKGVRVKATGFGRVDLDVREAIRSITAVNPHALMFGTDLPSTRAKRPFQDADIDLIRETIGEALAEKVLYRNAVEWYRPVITESK</sequence>
<dbReference type="PANTHER" id="PTHR35563">
    <property type="entry name" value="BARREL METAL-DEPENDENT HYDROLASE, PUTATIVE (AFU_ORTHOLOGUE AFUA_1G16240)-RELATED"/>
    <property type="match status" value="1"/>
</dbReference>
<dbReference type="Proteomes" id="UP000677436">
    <property type="component" value="Chromosome"/>
</dbReference>
<name>A0A8D5UGI6_9BACL</name>
<feature type="domain" description="Amidohydrolase-related" evidence="1">
    <location>
        <begin position="5"/>
        <end position="246"/>
    </location>
</feature>
<evidence type="ECO:0000259" key="1">
    <source>
        <dbReference type="Pfam" id="PF04909"/>
    </source>
</evidence>
<keyword evidence="3" id="KW-1185">Reference proteome</keyword>
<dbReference type="Gene3D" id="3.20.20.140">
    <property type="entry name" value="Metal-dependent hydrolases"/>
    <property type="match status" value="1"/>
</dbReference>
<dbReference type="InterPro" id="IPR006680">
    <property type="entry name" value="Amidohydro-rel"/>
</dbReference>
<dbReference type="KEGG" id="pabs:JIR001_26180"/>
<dbReference type="RefSeq" id="WP_212773131.1">
    <property type="nucleotide sequence ID" value="NZ_AP024601.1"/>
</dbReference>
<evidence type="ECO:0000313" key="3">
    <source>
        <dbReference type="Proteomes" id="UP000677436"/>
    </source>
</evidence>
<dbReference type="PANTHER" id="PTHR35563:SF2">
    <property type="entry name" value="BARREL METAL-DEPENDENT HYDROLASE, PUTATIVE (AFU_ORTHOLOGUE AFUA_1G16240)-RELATED"/>
    <property type="match status" value="1"/>
</dbReference>
<dbReference type="EMBL" id="AP024601">
    <property type="protein sequence ID" value="BCU82835.1"/>
    <property type="molecule type" value="Genomic_DNA"/>
</dbReference>